<protein>
    <submittedName>
        <fullName evidence="1">Uncharacterized protein</fullName>
    </submittedName>
</protein>
<proteinExistence type="predicted"/>
<reference evidence="1" key="1">
    <citation type="submission" date="2020-05" db="EMBL/GenBank/DDBJ databases">
        <title>Phylogenomic resolution of chytrid fungi.</title>
        <authorList>
            <person name="Stajich J.E."/>
            <person name="Amses K."/>
            <person name="Simmons R."/>
            <person name="Seto K."/>
            <person name="Myers J."/>
            <person name="Bonds A."/>
            <person name="Quandt C.A."/>
            <person name="Barry K."/>
            <person name="Liu P."/>
            <person name="Grigoriev I."/>
            <person name="Longcore J.E."/>
            <person name="James T.Y."/>
        </authorList>
    </citation>
    <scope>NUCLEOTIDE SEQUENCE</scope>
    <source>
        <strain evidence="1">JEL0379</strain>
    </source>
</reference>
<gene>
    <name evidence="1" type="ORF">HDU87_006673</name>
</gene>
<evidence type="ECO:0000313" key="2">
    <source>
        <dbReference type="Proteomes" id="UP001212152"/>
    </source>
</evidence>
<comment type="caution">
    <text evidence="1">The sequence shown here is derived from an EMBL/GenBank/DDBJ whole genome shotgun (WGS) entry which is preliminary data.</text>
</comment>
<sequence length="188" mass="21079">MSMAVALLTSAQRLAFRIQVAEAGYSVLKFRIAVAVLRLHIRKAAADEDFTQASLLDKRSDAMLDLLVAANQEHDHLLRVLQNVDSSLAPLVQAEDQVAFTKQELYCLIKAQDDCSAFLMETVQDVITEDDRKFCRDCWDVQFKRSTQKFFDACHQPDSSARLAVKAPVVLLQQHKTILSANRASISL</sequence>
<accession>A0AAD5TGL6</accession>
<dbReference type="AlphaFoldDB" id="A0AAD5TGL6"/>
<dbReference type="EMBL" id="JADGJQ010000059">
    <property type="protein sequence ID" value="KAJ3174881.1"/>
    <property type="molecule type" value="Genomic_DNA"/>
</dbReference>
<organism evidence="1 2">
    <name type="scientific">Geranomyces variabilis</name>
    <dbReference type="NCBI Taxonomy" id="109894"/>
    <lineage>
        <taxon>Eukaryota</taxon>
        <taxon>Fungi</taxon>
        <taxon>Fungi incertae sedis</taxon>
        <taxon>Chytridiomycota</taxon>
        <taxon>Chytridiomycota incertae sedis</taxon>
        <taxon>Chytridiomycetes</taxon>
        <taxon>Spizellomycetales</taxon>
        <taxon>Powellomycetaceae</taxon>
        <taxon>Geranomyces</taxon>
    </lineage>
</organism>
<name>A0AAD5TGL6_9FUNG</name>
<evidence type="ECO:0000313" key="1">
    <source>
        <dbReference type="EMBL" id="KAJ3174881.1"/>
    </source>
</evidence>
<dbReference type="Proteomes" id="UP001212152">
    <property type="component" value="Unassembled WGS sequence"/>
</dbReference>
<keyword evidence="2" id="KW-1185">Reference proteome</keyword>